<keyword evidence="2" id="KW-1185">Reference proteome</keyword>
<dbReference type="Proteomes" id="UP001652661">
    <property type="component" value="Chromosome X"/>
</dbReference>
<gene>
    <name evidence="3" type="primary">LOC108080274</name>
</gene>
<dbReference type="RefSeq" id="XP_017030427.1">
    <property type="nucleotide sequence ID" value="XM_017174938.3"/>
</dbReference>
<evidence type="ECO:0000256" key="1">
    <source>
        <dbReference type="SAM" id="MobiDB-lite"/>
    </source>
</evidence>
<dbReference type="GeneID" id="108080274"/>
<dbReference type="OrthoDB" id="7862001at2759"/>
<reference evidence="3" key="1">
    <citation type="submission" date="2025-08" db="UniProtKB">
        <authorList>
            <consortium name="RefSeq"/>
        </authorList>
    </citation>
    <scope>IDENTIFICATION</scope>
    <source>
        <strain evidence="3">14028-0561.14</strain>
        <tissue evidence="3">Whole fly</tissue>
    </source>
</reference>
<evidence type="ECO:0000313" key="2">
    <source>
        <dbReference type="Proteomes" id="UP001652661"/>
    </source>
</evidence>
<feature type="region of interest" description="Disordered" evidence="1">
    <location>
        <begin position="1"/>
        <end position="25"/>
    </location>
</feature>
<organism evidence="2 3">
    <name type="scientific">Drosophila kikkawai</name>
    <name type="common">Fruit fly</name>
    <dbReference type="NCBI Taxonomy" id="30033"/>
    <lineage>
        <taxon>Eukaryota</taxon>
        <taxon>Metazoa</taxon>
        <taxon>Ecdysozoa</taxon>
        <taxon>Arthropoda</taxon>
        <taxon>Hexapoda</taxon>
        <taxon>Insecta</taxon>
        <taxon>Pterygota</taxon>
        <taxon>Neoptera</taxon>
        <taxon>Endopterygota</taxon>
        <taxon>Diptera</taxon>
        <taxon>Brachycera</taxon>
        <taxon>Muscomorpha</taxon>
        <taxon>Ephydroidea</taxon>
        <taxon>Drosophilidae</taxon>
        <taxon>Drosophila</taxon>
        <taxon>Sophophora</taxon>
    </lineage>
</organism>
<proteinExistence type="predicted"/>
<sequence>MPVISAGEPITPQDRAQPHPAPSVNRSPIVKRIGYCFLTEKQLDYYNKIKLISDEELATVDMQLGSPFRAPIQEAPNGKALAQGIRILAAQQNGDRPAAGAAIDPQERPLPQPKQQPHPAASVKRLPKTIRIGYCFLTEKQLEHYKKLELISDEELEAVERQRSLKIDEFPVAQERFQVPPPPHNPVKDRSEQVKELRLRLGMRPHKTYKLQLLNQLVRIIDTEPDPKAIIPELQLDFMYLENEEVRQLPAHEREYRRLDAFYDYLDEMYVNGNGKKAIDLVVNGFIRLNNRRLQASQNGFMSPRSFDLIPTQLQK</sequence>
<protein>
    <submittedName>
        <fullName evidence="3">Uncharacterized protein</fullName>
    </submittedName>
</protein>
<dbReference type="AlphaFoldDB" id="A0A6P4IN78"/>
<accession>A0A6P4IN78</accession>
<evidence type="ECO:0000313" key="3">
    <source>
        <dbReference type="RefSeq" id="XP_017030427.1"/>
    </source>
</evidence>
<name>A0A6P4IN78_DROKI</name>
<feature type="region of interest" description="Disordered" evidence="1">
    <location>
        <begin position="93"/>
        <end position="123"/>
    </location>
</feature>